<dbReference type="PANTHER" id="PTHR43584:SF8">
    <property type="entry name" value="N-ACETYLMURAMATE ALPHA-1-PHOSPHATE URIDYLYLTRANSFERASE"/>
    <property type="match status" value="1"/>
</dbReference>
<dbReference type="Gene3D" id="2.160.10.10">
    <property type="entry name" value="Hexapeptide repeat proteins"/>
    <property type="match status" value="1"/>
</dbReference>
<dbReference type="Pfam" id="PF00483">
    <property type="entry name" value="NTP_transferase"/>
    <property type="match status" value="1"/>
</dbReference>
<dbReference type="EMBL" id="QOQW01000010">
    <property type="protein sequence ID" value="RCK79793.1"/>
    <property type="molecule type" value="Genomic_DNA"/>
</dbReference>
<evidence type="ECO:0000313" key="5">
    <source>
        <dbReference type="EMBL" id="RCK79793.1"/>
    </source>
</evidence>
<gene>
    <name evidence="5" type="ORF">OZSIB_3947</name>
</gene>
<proteinExistence type="predicted"/>
<dbReference type="InterPro" id="IPR029044">
    <property type="entry name" value="Nucleotide-diphossugar_trans"/>
</dbReference>
<evidence type="ECO:0000256" key="2">
    <source>
        <dbReference type="ARBA" id="ARBA00022695"/>
    </source>
</evidence>
<evidence type="ECO:0000256" key="1">
    <source>
        <dbReference type="ARBA" id="ARBA00022679"/>
    </source>
</evidence>
<dbReference type="Gene3D" id="3.90.550.10">
    <property type="entry name" value="Spore Coat Polysaccharide Biosynthesis Protein SpsA, Chain A"/>
    <property type="match status" value="1"/>
</dbReference>
<dbReference type="InterPro" id="IPR005835">
    <property type="entry name" value="NTP_transferase_dom"/>
</dbReference>
<dbReference type="GO" id="GO:0016779">
    <property type="term" value="F:nucleotidyltransferase activity"/>
    <property type="evidence" value="ECO:0007669"/>
    <property type="project" value="UniProtKB-KW"/>
</dbReference>
<feature type="domain" description="Glucose-1-phosphate adenylyltransferase/Bifunctional protein GlmU-like C-terminal hexapeptide" evidence="4">
    <location>
        <begin position="259"/>
        <end position="303"/>
    </location>
</feature>
<dbReference type="Proteomes" id="UP000252355">
    <property type="component" value="Unassembled WGS sequence"/>
</dbReference>
<sequence length="339" mass="37877">MKVILPTAGKGTRLRPHTHTKPKSLVRVAGKTVLEHVMAGLSKLKVDEYILIVDENGSVIEEFFRQKYPDKNASFIEQKERLGPAHAVWLAAPRIGPQDDVLIVFNDTLFVTDLTRLPRLCEGLDGLIYSKEVEDYKRFGVNVMRDGIIVDMVEKPDQPISRLAQVGLYYLRDGRRFMDYLAKAIERKLTVKGEYYLPDVFKLMIADGCKLGAPEIDEWLDCGKPDTLLATNRYLLERSTASHFCVEGCVIIPPVSIDPTARVHHSVIGPHVSIAEGCDIEDSIIRDSVINAHSQLRHVILESSLIGDSVSLFGLQQRINIGDNSIIDMGNCANCPSRK</sequence>
<reference evidence="5 6" key="1">
    <citation type="submission" date="2018-05" db="EMBL/GenBank/DDBJ databases">
        <title>A metagenomic window into the 2 km-deep terrestrial subsurface aquifer revealed taxonomically and functionally diverse microbial community comprising novel uncultured bacterial lineages.</title>
        <authorList>
            <person name="Kadnikov V.V."/>
            <person name="Mardanov A.V."/>
            <person name="Beletsky A.V."/>
            <person name="Banks D."/>
            <person name="Pimenov N.V."/>
            <person name="Frank Y.A."/>
            <person name="Karnachuk O.V."/>
            <person name="Ravin N.V."/>
        </authorList>
    </citation>
    <scope>NUCLEOTIDE SEQUENCE [LARGE SCALE GENOMIC DNA]</scope>
    <source>
        <strain evidence="5">BY5</strain>
    </source>
</reference>
<dbReference type="AlphaFoldDB" id="A0A367ZNV6"/>
<dbReference type="InterPro" id="IPR056818">
    <property type="entry name" value="GlmU/GlgC-like_hexapep"/>
</dbReference>
<accession>A0A367ZNV6</accession>
<evidence type="ECO:0000259" key="4">
    <source>
        <dbReference type="Pfam" id="PF24894"/>
    </source>
</evidence>
<dbReference type="InterPro" id="IPR050065">
    <property type="entry name" value="GlmU-like"/>
</dbReference>
<name>A0A367ZNV6_9BACT</name>
<dbReference type="SUPFAM" id="SSF53448">
    <property type="entry name" value="Nucleotide-diphospho-sugar transferases"/>
    <property type="match status" value="1"/>
</dbReference>
<dbReference type="CDD" id="cd04181">
    <property type="entry name" value="NTP_transferase"/>
    <property type="match status" value="1"/>
</dbReference>
<protein>
    <submittedName>
        <fullName evidence="5">Glucose-1-phosphate thymidylyltransferase</fullName>
    </submittedName>
</protein>
<feature type="domain" description="Nucleotidyl transferase" evidence="3">
    <location>
        <begin position="7"/>
        <end position="236"/>
    </location>
</feature>
<keyword evidence="1 5" id="KW-0808">Transferase</keyword>
<dbReference type="PANTHER" id="PTHR43584">
    <property type="entry name" value="NUCLEOTIDYL TRANSFERASE"/>
    <property type="match status" value="1"/>
</dbReference>
<comment type="caution">
    <text evidence="5">The sequence shown here is derived from an EMBL/GenBank/DDBJ whole genome shotgun (WGS) entry which is preliminary data.</text>
</comment>
<dbReference type="Pfam" id="PF24894">
    <property type="entry name" value="Hexapep_GlmU"/>
    <property type="match status" value="1"/>
</dbReference>
<organism evidence="5 6">
    <name type="scientific">Candidatus Ozemobacter sibiricus</name>
    <dbReference type="NCBI Taxonomy" id="2268124"/>
    <lineage>
        <taxon>Bacteria</taxon>
        <taxon>Candidatus Ozemobacteria</taxon>
        <taxon>Candidatus Ozemobacterales</taxon>
        <taxon>Candidatus Ozemobacteraceae</taxon>
        <taxon>Candidatus Ozemobacter</taxon>
    </lineage>
</organism>
<evidence type="ECO:0000259" key="3">
    <source>
        <dbReference type="Pfam" id="PF00483"/>
    </source>
</evidence>
<evidence type="ECO:0000313" key="6">
    <source>
        <dbReference type="Proteomes" id="UP000252355"/>
    </source>
</evidence>
<keyword evidence="2" id="KW-0548">Nucleotidyltransferase</keyword>